<accession>A0A2G9UDW1</accession>
<keyword evidence="2" id="KW-1185">Reference proteome</keyword>
<protein>
    <submittedName>
        <fullName evidence="1">Uncharacterized protein</fullName>
    </submittedName>
</protein>
<proteinExistence type="predicted"/>
<dbReference type="AlphaFoldDB" id="A0A2G9UDW1"/>
<dbReference type="Pfam" id="PF03564">
    <property type="entry name" value="DUF1759"/>
    <property type="match status" value="1"/>
</dbReference>
<dbReference type="Proteomes" id="UP000230423">
    <property type="component" value="Unassembled WGS sequence"/>
</dbReference>
<organism evidence="1 2">
    <name type="scientific">Teladorsagia circumcincta</name>
    <name type="common">Brown stomach worm</name>
    <name type="synonym">Ostertagia circumcincta</name>
    <dbReference type="NCBI Taxonomy" id="45464"/>
    <lineage>
        <taxon>Eukaryota</taxon>
        <taxon>Metazoa</taxon>
        <taxon>Ecdysozoa</taxon>
        <taxon>Nematoda</taxon>
        <taxon>Chromadorea</taxon>
        <taxon>Rhabditida</taxon>
        <taxon>Rhabditina</taxon>
        <taxon>Rhabditomorpha</taxon>
        <taxon>Strongyloidea</taxon>
        <taxon>Trichostrongylidae</taxon>
        <taxon>Teladorsagia</taxon>
    </lineage>
</organism>
<evidence type="ECO:0000313" key="1">
    <source>
        <dbReference type="EMBL" id="PIO68416.1"/>
    </source>
</evidence>
<gene>
    <name evidence="1" type="ORF">TELCIR_09795</name>
</gene>
<sequence>MEFPNIQKLFEELVHKQPYSNIEKLSILLNCCKGDAAKTLQVIPRTGESYDKAVAQLKNQYEDPRQITMQMIR</sequence>
<dbReference type="OrthoDB" id="5841653at2759"/>
<dbReference type="EMBL" id="KZ347108">
    <property type="protein sequence ID" value="PIO68416.1"/>
    <property type="molecule type" value="Genomic_DNA"/>
</dbReference>
<dbReference type="InterPro" id="IPR005312">
    <property type="entry name" value="DUF1759"/>
</dbReference>
<evidence type="ECO:0000313" key="2">
    <source>
        <dbReference type="Proteomes" id="UP000230423"/>
    </source>
</evidence>
<reference evidence="1 2" key="1">
    <citation type="submission" date="2015-09" db="EMBL/GenBank/DDBJ databases">
        <title>Draft genome of the parasitic nematode Teladorsagia circumcincta isolate WARC Sus (inbred).</title>
        <authorList>
            <person name="Mitreva M."/>
        </authorList>
    </citation>
    <scope>NUCLEOTIDE SEQUENCE [LARGE SCALE GENOMIC DNA]</scope>
    <source>
        <strain evidence="1 2">S</strain>
    </source>
</reference>
<name>A0A2G9UDW1_TELCI</name>